<proteinExistence type="predicted"/>
<protein>
    <submittedName>
        <fullName evidence="1">Uncharacterized protein</fullName>
    </submittedName>
</protein>
<name>A0A0F7L774_9VIRU</name>
<sequence length="274" mass="31277">MIKKMTNKNKEIAVLSEEQLAVLNENYPVSDDVARVTYPKFGMLSKDILEETGTGKNKKITVLQSAGTFYTEKDLGETNEEGKSVWTKEYIDGETVDTIITFHRYQLRKFDSSLNKFISSPIYDNSEQVLPLYLDKQIIKKGTEKDLQSLYPALTQKGKPTSDLKKYTIIYCLYKDETYQFNLGVSSGWAFSKYKTQVNPSAVVTTLGSSEETFGTNTYRKVTFTKGRMISPEEFNTVAENQTTLKQTVENDERFLLSSGEVKEELETIPWEDK</sequence>
<organism evidence="1">
    <name type="scientific">uncultured marine virus</name>
    <dbReference type="NCBI Taxonomy" id="186617"/>
    <lineage>
        <taxon>Viruses</taxon>
        <taxon>environmental samples</taxon>
    </lineage>
</organism>
<reference evidence="1" key="2">
    <citation type="submission" date="2015-03" db="EMBL/GenBank/DDBJ databases">
        <authorList>
            <person name="Chow C.-E.T."/>
            <person name="Winget D.M."/>
            <person name="White R.A.III."/>
            <person name="Hallam S.J."/>
            <person name="Suttle C.A."/>
        </authorList>
    </citation>
    <scope>NUCLEOTIDE SEQUENCE</scope>
    <source>
        <strain evidence="1">Oxic1_3</strain>
    </source>
</reference>
<evidence type="ECO:0000313" key="1">
    <source>
        <dbReference type="EMBL" id="AKH47785.1"/>
    </source>
</evidence>
<dbReference type="EMBL" id="KR029598">
    <property type="protein sequence ID" value="AKH47785.1"/>
    <property type="molecule type" value="Genomic_DNA"/>
</dbReference>
<reference evidence="1" key="1">
    <citation type="journal article" date="2015" name="Front. Microbiol.">
        <title>Combining genomic sequencing methods to explore viral diversity and reveal potential virus-host interactions.</title>
        <authorList>
            <person name="Chow C.E."/>
            <person name="Winget D.M."/>
            <person name="White R.A.III."/>
            <person name="Hallam S.J."/>
            <person name="Suttle C.A."/>
        </authorList>
    </citation>
    <scope>NUCLEOTIDE SEQUENCE</scope>
    <source>
        <strain evidence="1">Oxic1_3</strain>
    </source>
</reference>
<accession>A0A0F7L774</accession>